<evidence type="ECO:0000313" key="4">
    <source>
        <dbReference type="EMBL" id="MBE1458851.1"/>
    </source>
</evidence>
<dbReference type="PANTHER" id="PTHR38463">
    <property type="entry name" value="STRESS RESPONSE PROTEIN YSNF"/>
    <property type="match status" value="1"/>
</dbReference>
<comment type="caution">
    <text evidence="4">The sequence shown here is derived from an EMBL/GenBank/DDBJ whole genome shotgun (WGS) entry which is preliminary data.</text>
</comment>
<dbReference type="Pfam" id="PF05239">
    <property type="entry name" value="PRC"/>
    <property type="match status" value="1"/>
</dbReference>
<dbReference type="EMBL" id="JADBDY010000001">
    <property type="protein sequence ID" value="MBE1458851.1"/>
    <property type="molecule type" value="Genomic_DNA"/>
</dbReference>
<reference evidence="4 5" key="1">
    <citation type="submission" date="2020-10" db="EMBL/GenBank/DDBJ databases">
        <title>Sequencing the genomes of 1000 actinobacteria strains.</title>
        <authorList>
            <person name="Klenk H.-P."/>
        </authorList>
    </citation>
    <scope>NUCLEOTIDE SEQUENCE [LARGE SCALE GENOMIC DNA]</scope>
    <source>
        <strain evidence="4 5">DSM 45157</strain>
    </source>
</reference>
<dbReference type="SUPFAM" id="SSF50346">
    <property type="entry name" value="PRC-barrel domain"/>
    <property type="match status" value="1"/>
</dbReference>
<feature type="compositionally biased region" description="Acidic residues" evidence="1">
    <location>
        <begin position="306"/>
        <end position="318"/>
    </location>
</feature>
<evidence type="ECO:0000313" key="5">
    <source>
        <dbReference type="Proteomes" id="UP000598217"/>
    </source>
</evidence>
<dbReference type="Gene3D" id="3.90.50.10">
    <property type="entry name" value="Photosynthetic Reaction Center, subunit H, domain 2"/>
    <property type="match status" value="1"/>
</dbReference>
<dbReference type="Proteomes" id="UP000598217">
    <property type="component" value="Unassembled WGS sequence"/>
</dbReference>
<dbReference type="InterPro" id="IPR011033">
    <property type="entry name" value="PRC_barrel-like_sf"/>
</dbReference>
<name>A0ABR9HIK0_9ACTN</name>
<sequence length="318" mass="35099">MTGELVPENLVGHRVLDTEGNNVGKINQVFLDDRTGEPSWVSVHTGLFGMKETLVPLQGARPVEEDIQVPYDKATVKDAPNVDADRHVSPEDEALVRDYFAQHGGVPRQARGDSGTAGTGTEAGPVGGAAGTPVPEGHGQFADRREGRGDEPDAGRAETTPGAAVGDADDPLAAPAERRSDERLGRPGAPDDEDVSVIRHEEQVDIGVERREGGHARMRKHVETERFDETVPLHHDELEVERRPITDPSQVSDTGTMEEGEETFTLYEERPVVSKEEVPVEEIHVRKRDVAREEHVEGERRRERIEFEDDEGEEPPRY</sequence>
<feature type="domain" description="PRC-barrel" evidence="2">
    <location>
        <begin position="9"/>
        <end position="74"/>
    </location>
</feature>
<dbReference type="Pfam" id="PF09557">
    <property type="entry name" value="DUF2382"/>
    <property type="match status" value="1"/>
</dbReference>
<dbReference type="InterPro" id="IPR014747">
    <property type="entry name" value="Bac_photo_RC_H_C"/>
</dbReference>
<dbReference type="PANTHER" id="PTHR38463:SF1">
    <property type="entry name" value="STRESS RESPONSE PROTEIN YSNF"/>
    <property type="match status" value="1"/>
</dbReference>
<gene>
    <name evidence="4" type="ORF">H4W79_003065</name>
</gene>
<dbReference type="RefSeq" id="WP_191271764.1">
    <property type="nucleotide sequence ID" value="NZ_BMXJ01000005.1"/>
</dbReference>
<evidence type="ECO:0000259" key="2">
    <source>
        <dbReference type="Pfam" id="PF05239"/>
    </source>
</evidence>
<dbReference type="InterPro" id="IPR019060">
    <property type="entry name" value="DUF2382"/>
</dbReference>
<dbReference type="InterPro" id="IPR052967">
    <property type="entry name" value="Stress_Response_Assoc"/>
</dbReference>
<organism evidence="4 5">
    <name type="scientific">Nocardiopsis terrae</name>
    <dbReference type="NCBI Taxonomy" id="372655"/>
    <lineage>
        <taxon>Bacteria</taxon>
        <taxon>Bacillati</taxon>
        <taxon>Actinomycetota</taxon>
        <taxon>Actinomycetes</taxon>
        <taxon>Streptosporangiales</taxon>
        <taxon>Nocardiopsidaceae</taxon>
        <taxon>Nocardiopsis</taxon>
    </lineage>
</organism>
<protein>
    <submittedName>
        <fullName evidence="4">Uncharacterized protein (TIGR02271 family)</fullName>
    </submittedName>
</protein>
<feature type="compositionally biased region" description="Basic and acidic residues" evidence="1">
    <location>
        <begin position="290"/>
        <end position="305"/>
    </location>
</feature>
<keyword evidence="5" id="KW-1185">Reference proteome</keyword>
<feature type="compositionally biased region" description="Basic and acidic residues" evidence="1">
    <location>
        <begin position="176"/>
        <end position="185"/>
    </location>
</feature>
<feature type="region of interest" description="Disordered" evidence="1">
    <location>
        <begin position="102"/>
        <end position="204"/>
    </location>
</feature>
<evidence type="ECO:0000256" key="1">
    <source>
        <dbReference type="SAM" id="MobiDB-lite"/>
    </source>
</evidence>
<dbReference type="InterPro" id="IPR027275">
    <property type="entry name" value="PRC-brl_dom"/>
</dbReference>
<evidence type="ECO:0000259" key="3">
    <source>
        <dbReference type="Pfam" id="PF09557"/>
    </source>
</evidence>
<proteinExistence type="predicted"/>
<feature type="region of interest" description="Disordered" evidence="1">
    <location>
        <begin position="290"/>
        <end position="318"/>
    </location>
</feature>
<feature type="domain" description="DUF2382" evidence="3">
    <location>
        <begin position="199"/>
        <end position="306"/>
    </location>
</feature>
<accession>A0ABR9HIK0</accession>
<feature type="compositionally biased region" description="Basic and acidic residues" evidence="1">
    <location>
        <begin position="141"/>
        <end position="156"/>
    </location>
</feature>